<evidence type="ECO:0000256" key="1">
    <source>
        <dbReference type="SAM" id="Phobius"/>
    </source>
</evidence>
<comment type="caution">
    <text evidence="2">The sequence shown here is derived from an EMBL/GenBank/DDBJ whole genome shotgun (WGS) entry which is preliminary data.</text>
</comment>
<dbReference type="InterPro" id="IPR020372">
    <property type="entry name" value="Competence_ComGG"/>
</dbReference>
<keyword evidence="1" id="KW-0472">Membrane</keyword>
<proteinExistence type="predicted"/>
<dbReference type="AlphaFoldDB" id="A0A4Z0GR93"/>
<evidence type="ECO:0008006" key="4">
    <source>
        <dbReference type="Google" id="ProtNLM"/>
    </source>
</evidence>
<feature type="transmembrane region" description="Helical" evidence="1">
    <location>
        <begin position="6"/>
        <end position="23"/>
    </location>
</feature>
<dbReference type="Pfam" id="PF14173">
    <property type="entry name" value="ComGG"/>
    <property type="match status" value="1"/>
</dbReference>
<name>A0A4Z0GR93_9BACL</name>
<evidence type="ECO:0000313" key="3">
    <source>
        <dbReference type="Proteomes" id="UP000298347"/>
    </source>
</evidence>
<dbReference type="OrthoDB" id="2989876at2"/>
<protein>
    <recommendedName>
        <fullName evidence="4">Competence protein ComG</fullName>
    </recommendedName>
</protein>
<accession>A0A4Z0GR93</accession>
<reference evidence="2 3" key="1">
    <citation type="journal article" date="2015" name="Int. J. Syst. Evol. Microbiol.">
        <title>Sporolactobacillus shoreae sp. nov. and Sporolactobacillus spathodeae sp. nov., two spore-forming lactic acid bacteria isolated from tree barks in Thailand.</title>
        <authorList>
            <person name="Thamacharoensuk T."/>
            <person name="Kitahara M."/>
            <person name="Ohkuma M."/>
            <person name="Thongchul N."/>
            <person name="Tanasupawat S."/>
        </authorList>
    </citation>
    <scope>NUCLEOTIDE SEQUENCE [LARGE SCALE GENOMIC DNA]</scope>
    <source>
        <strain evidence="2 3">BK92</strain>
    </source>
</reference>
<evidence type="ECO:0000313" key="2">
    <source>
        <dbReference type="EMBL" id="TGA99639.1"/>
    </source>
</evidence>
<sequence length="118" mass="13371">MLPLTMIFSLMSLVLVLHAILLLDSDRSFFHSAYTDFQLRQLRENTLSEIDQSVRGKTLPERGSFVYDTGTAAFTTSETEGKLEVKFTVSFGTDSETDKIVYDLNGKDIIGWQERIDP</sequence>
<dbReference type="Proteomes" id="UP000298347">
    <property type="component" value="Unassembled WGS sequence"/>
</dbReference>
<gene>
    <name evidence="2" type="ORF">E4665_04660</name>
</gene>
<organism evidence="2 3">
    <name type="scientific">Sporolactobacillus shoreae</name>
    <dbReference type="NCBI Taxonomy" id="1465501"/>
    <lineage>
        <taxon>Bacteria</taxon>
        <taxon>Bacillati</taxon>
        <taxon>Bacillota</taxon>
        <taxon>Bacilli</taxon>
        <taxon>Bacillales</taxon>
        <taxon>Sporolactobacillaceae</taxon>
        <taxon>Sporolactobacillus</taxon>
    </lineage>
</organism>
<keyword evidence="3" id="KW-1185">Reference proteome</keyword>
<keyword evidence="1" id="KW-0812">Transmembrane</keyword>
<dbReference type="EMBL" id="SRJD01000003">
    <property type="protein sequence ID" value="TGA99639.1"/>
    <property type="molecule type" value="Genomic_DNA"/>
</dbReference>
<keyword evidence="1" id="KW-1133">Transmembrane helix</keyword>